<dbReference type="GO" id="GO:0005975">
    <property type="term" value="P:carbohydrate metabolic process"/>
    <property type="evidence" value="ECO:0007669"/>
    <property type="project" value="InterPro"/>
</dbReference>
<reference evidence="1 2" key="1">
    <citation type="journal article" date="2018" name="BMC Genomics">
        <title>Whole genome sequencing and function prediction of 133 gut anaerobes isolated from chicken caecum in pure cultures.</title>
        <authorList>
            <person name="Medvecky M."/>
            <person name="Cejkova D."/>
            <person name="Polansky O."/>
            <person name="Karasova D."/>
            <person name="Kubasova T."/>
            <person name="Cizek A."/>
            <person name="Rychlik I."/>
        </authorList>
    </citation>
    <scope>NUCLEOTIDE SEQUENCE [LARGE SCALE GENOMIC DNA]</scope>
    <source>
        <strain evidence="1 2">An13</strain>
    </source>
</reference>
<evidence type="ECO:0000313" key="2">
    <source>
        <dbReference type="Proteomes" id="UP000195305"/>
    </source>
</evidence>
<keyword evidence="2" id="KW-1185">Reference proteome</keyword>
<evidence type="ECO:0000313" key="1">
    <source>
        <dbReference type="EMBL" id="OUQ35378.1"/>
    </source>
</evidence>
<dbReference type="InterPro" id="IPR008183">
    <property type="entry name" value="Aldose_1/G6P_1-epimerase"/>
</dbReference>
<dbReference type="RefSeq" id="WP_087357454.1">
    <property type="nucleotide sequence ID" value="NZ_JACJKO010000001.1"/>
</dbReference>
<dbReference type="Gene3D" id="2.70.98.10">
    <property type="match status" value="1"/>
</dbReference>
<dbReference type="EMBL" id="NFLJ01000008">
    <property type="protein sequence ID" value="OUQ35378.1"/>
    <property type="molecule type" value="Genomic_DNA"/>
</dbReference>
<gene>
    <name evidence="1" type="ORF">B5E75_03760</name>
</gene>
<dbReference type="CDD" id="cd09024">
    <property type="entry name" value="Aldose_epim_lacX"/>
    <property type="match status" value="1"/>
</dbReference>
<dbReference type="AlphaFoldDB" id="A0A1Y4SZP1"/>
<dbReference type="OrthoDB" id="9795355at2"/>
<dbReference type="PANTHER" id="PTHR11122:SF13">
    <property type="entry name" value="GLUCOSE-6-PHOSPHATE 1-EPIMERASE"/>
    <property type="match status" value="1"/>
</dbReference>
<dbReference type="InterPro" id="IPR011013">
    <property type="entry name" value="Gal_mutarotase_sf_dom"/>
</dbReference>
<dbReference type="InterPro" id="IPR014718">
    <property type="entry name" value="GH-type_carb-bd"/>
</dbReference>
<dbReference type="SUPFAM" id="SSF74650">
    <property type="entry name" value="Galactose mutarotase-like"/>
    <property type="match status" value="1"/>
</dbReference>
<dbReference type="GO" id="GO:0030246">
    <property type="term" value="F:carbohydrate binding"/>
    <property type="evidence" value="ECO:0007669"/>
    <property type="project" value="InterPro"/>
</dbReference>
<proteinExistence type="predicted"/>
<comment type="caution">
    <text evidence="1">The sequence shown here is derived from an EMBL/GenBank/DDBJ whole genome shotgun (WGS) entry which is preliminary data.</text>
</comment>
<accession>A0A1Y4SZP1</accession>
<dbReference type="Proteomes" id="UP000195305">
    <property type="component" value="Unassembled WGS sequence"/>
</dbReference>
<organism evidence="1 2">
    <name type="scientific">Massilimicrobiota timonensis</name>
    <dbReference type="NCBI Taxonomy" id="1776392"/>
    <lineage>
        <taxon>Bacteria</taxon>
        <taxon>Bacillati</taxon>
        <taxon>Bacillota</taxon>
        <taxon>Erysipelotrichia</taxon>
        <taxon>Erysipelotrichales</taxon>
        <taxon>Erysipelotrichaceae</taxon>
        <taxon>Massilimicrobiota</taxon>
    </lineage>
</organism>
<name>A0A1Y4SZP1_9FIRM</name>
<protein>
    <submittedName>
        <fullName evidence="1">Aldose epimerase</fullName>
    </submittedName>
</protein>
<sequence>MVTLKNSELEVELNAKGAEIIKIIGQHDHINYMWRRDPALWASSAPILFPIIGALHNDECLIDGKTYHMTQHGFSRHNEYMTHQLSDTCVEFELTPNEDILKQYPYLFDLKVIYTLKENTLECRCIVKNTDDKTIYFQIGGHPAFACPFMEHESSNDYYVEFEKEETLDQKVIDVAHRAMSRITKPFFDHERRFFVRQALLDNDAIVLKDFQSSYVALKSIHHQKAIYFHMENYPHLGIWASKHVGGLLALEPWNGHGDYIDFHGEFKDKEGMIALEPQQEFTCMFAIEIRQ</sequence>
<dbReference type="PANTHER" id="PTHR11122">
    <property type="entry name" value="APOSPORY-ASSOCIATED PROTEIN C-RELATED"/>
    <property type="match status" value="1"/>
</dbReference>
<dbReference type="InterPro" id="IPR037481">
    <property type="entry name" value="LacX"/>
</dbReference>
<dbReference type="Pfam" id="PF01263">
    <property type="entry name" value="Aldose_epim"/>
    <property type="match status" value="1"/>
</dbReference>
<dbReference type="GO" id="GO:0016853">
    <property type="term" value="F:isomerase activity"/>
    <property type="evidence" value="ECO:0007669"/>
    <property type="project" value="InterPro"/>
</dbReference>